<proteinExistence type="predicted"/>
<dbReference type="AlphaFoldDB" id="A0A091D6B3"/>
<protein>
    <submittedName>
        <fullName evidence="1">Uncharacterized protein</fullName>
    </submittedName>
</protein>
<dbReference type="EMBL" id="KN122875">
    <property type="protein sequence ID" value="KFO27644.1"/>
    <property type="molecule type" value="Genomic_DNA"/>
</dbReference>
<name>A0A091D6B3_FUKDA</name>
<organism evidence="1 2">
    <name type="scientific">Fukomys damarensis</name>
    <name type="common">Damaraland mole rat</name>
    <name type="synonym">Cryptomys damarensis</name>
    <dbReference type="NCBI Taxonomy" id="885580"/>
    <lineage>
        <taxon>Eukaryota</taxon>
        <taxon>Metazoa</taxon>
        <taxon>Chordata</taxon>
        <taxon>Craniata</taxon>
        <taxon>Vertebrata</taxon>
        <taxon>Euteleostomi</taxon>
        <taxon>Mammalia</taxon>
        <taxon>Eutheria</taxon>
        <taxon>Euarchontoglires</taxon>
        <taxon>Glires</taxon>
        <taxon>Rodentia</taxon>
        <taxon>Hystricomorpha</taxon>
        <taxon>Bathyergidae</taxon>
        <taxon>Fukomys</taxon>
    </lineage>
</organism>
<evidence type="ECO:0000313" key="2">
    <source>
        <dbReference type="Proteomes" id="UP000028990"/>
    </source>
</evidence>
<evidence type="ECO:0000313" key="1">
    <source>
        <dbReference type="EMBL" id="KFO27644.1"/>
    </source>
</evidence>
<reference evidence="1 2" key="1">
    <citation type="submission" date="2013-11" db="EMBL/GenBank/DDBJ databases">
        <title>The Damaraland mole rat (Fukomys damarensis) genome and evolution of African mole rats.</title>
        <authorList>
            <person name="Gladyshev V.N."/>
            <person name="Fang X."/>
        </authorList>
    </citation>
    <scope>NUCLEOTIDE SEQUENCE [LARGE SCALE GENOMIC DNA]</scope>
    <source>
        <tissue evidence="1">Liver</tissue>
    </source>
</reference>
<keyword evidence="2" id="KW-1185">Reference proteome</keyword>
<sequence length="167" mass="18283">MTTTNVTITAAINITVPPLTPPPALPTLAASLPASFVLPAALDHRHNHSHCCCRSYHDHSRHHHGYRCHHSQCTFAHISCHIICDSSQLISAFIESLVVQSTCGRDAHLVNIGTYCKPETLAQQESPVSTAVANPSIITTIFDTPTIYYSQLILNLINPRLSLPSER</sequence>
<gene>
    <name evidence="1" type="ORF">H920_10960</name>
</gene>
<dbReference type="Proteomes" id="UP000028990">
    <property type="component" value="Unassembled WGS sequence"/>
</dbReference>
<accession>A0A091D6B3</accession>